<keyword evidence="1" id="KW-0472">Membrane</keyword>
<evidence type="ECO:0000313" key="3">
    <source>
        <dbReference type="Proteomes" id="UP001212160"/>
    </source>
</evidence>
<dbReference type="AlphaFoldDB" id="A0AAW6DK55"/>
<evidence type="ECO:0000256" key="1">
    <source>
        <dbReference type="SAM" id="Phobius"/>
    </source>
</evidence>
<evidence type="ECO:0008006" key="4">
    <source>
        <dbReference type="Google" id="ProtNLM"/>
    </source>
</evidence>
<name>A0AAW6DK55_MEDGN</name>
<keyword evidence="1" id="KW-1133">Transmembrane helix</keyword>
<reference evidence="2" key="1">
    <citation type="submission" date="2023-01" db="EMBL/GenBank/DDBJ databases">
        <title>Human gut microbiome strain richness.</title>
        <authorList>
            <person name="Chen-Liaw A."/>
        </authorList>
    </citation>
    <scope>NUCLEOTIDE SEQUENCE</scope>
    <source>
        <strain evidence="2">RTP21484st1_H11_RTP21484_190118</strain>
    </source>
</reference>
<gene>
    <name evidence="2" type="ORF">PNW85_09780</name>
</gene>
<feature type="transmembrane region" description="Helical" evidence="1">
    <location>
        <begin position="20"/>
        <end position="40"/>
    </location>
</feature>
<comment type="caution">
    <text evidence="2">The sequence shown here is derived from an EMBL/GenBank/DDBJ whole genome shotgun (WGS) entry which is preliminary data.</text>
</comment>
<proteinExistence type="predicted"/>
<dbReference type="RefSeq" id="WP_272107880.1">
    <property type="nucleotide sequence ID" value="NZ_DAWDPA010000021.1"/>
</dbReference>
<keyword evidence="1" id="KW-0812">Transmembrane</keyword>
<dbReference type="Proteomes" id="UP001212160">
    <property type="component" value="Unassembled WGS sequence"/>
</dbReference>
<dbReference type="EMBL" id="JAQMLA010000025">
    <property type="protein sequence ID" value="MDB8686964.1"/>
    <property type="molecule type" value="Genomic_DNA"/>
</dbReference>
<sequence length="432" mass="50118">MDTNREIEEVMLSIRKMTMFMDPVMKLMGVGTIMLLTQFARMRKEGKLTKREFQDFQEFAKLSEGKYSIVNIPVESAEGYTFLGKNAFDKELKELDRQQIRYYIMPDLNEADSFVQLAILDEDKEKFAAWNERYLFQKMSGGEHELRSLDAFTNGRTSLVSLPLEGKDSVFRADFQTLEINYAMLPDLRVGDGQIQLVIANNDMQKLEHWFKLYQQDCLKQGESVPDMNTIDMETYKKTGNLTPEEYINTADDEIKKINQKYDREPGAVEQTMFAKEAMLQSDQTVAYTEYESDLRYQKFTINEDTLVKPVAETQTGRVFSESMDEKGFFISRVPGTKGADLNYLVVPKEQVFWSDDKKTYTAFLEKAEKPIVMDRNFNIISGEKRKYAEELFNSHYNLSEKEQNITQSIRNNLPNRTANKLKAPAVPMKVK</sequence>
<evidence type="ECO:0000313" key="2">
    <source>
        <dbReference type="EMBL" id="MDB8686964.1"/>
    </source>
</evidence>
<protein>
    <recommendedName>
        <fullName evidence="4">DUF4316 domain-containing protein</fullName>
    </recommendedName>
</protein>
<organism evidence="2 3">
    <name type="scientific">Mediterraneibacter gnavus</name>
    <name type="common">Ruminococcus gnavus</name>
    <dbReference type="NCBI Taxonomy" id="33038"/>
    <lineage>
        <taxon>Bacteria</taxon>
        <taxon>Bacillati</taxon>
        <taxon>Bacillota</taxon>
        <taxon>Clostridia</taxon>
        <taxon>Lachnospirales</taxon>
        <taxon>Lachnospiraceae</taxon>
        <taxon>Mediterraneibacter</taxon>
    </lineage>
</organism>
<accession>A0AAW6DK55</accession>